<keyword evidence="2" id="KW-1185">Reference proteome</keyword>
<reference evidence="1 2" key="1">
    <citation type="submission" date="2020-09" db="EMBL/GenBank/DDBJ databases">
        <title>De no assembly of potato wild relative species, Solanum commersonii.</title>
        <authorList>
            <person name="Cho K."/>
        </authorList>
    </citation>
    <scope>NUCLEOTIDE SEQUENCE [LARGE SCALE GENOMIC DNA]</scope>
    <source>
        <strain evidence="1">LZ3.2</strain>
        <tissue evidence="1">Leaf</tissue>
    </source>
</reference>
<gene>
    <name evidence="1" type="ORF">H5410_056214</name>
</gene>
<evidence type="ECO:0000313" key="1">
    <source>
        <dbReference type="EMBL" id="KAG5576080.1"/>
    </source>
</evidence>
<comment type="caution">
    <text evidence="1">The sequence shown here is derived from an EMBL/GenBank/DDBJ whole genome shotgun (WGS) entry which is preliminary data.</text>
</comment>
<accession>A0A9J5WM22</accession>
<dbReference type="OrthoDB" id="1296858at2759"/>
<protein>
    <submittedName>
        <fullName evidence="1">Uncharacterized protein</fullName>
    </submittedName>
</protein>
<proteinExistence type="predicted"/>
<dbReference type="EMBL" id="JACXVP010000011">
    <property type="protein sequence ID" value="KAG5576080.1"/>
    <property type="molecule type" value="Genomic_DNA"/>
</dbReference>
<dbReference type="AlphaFoldDB" id="A0A9J5WM22"/>
<sequence length="98" mass="11945">MTNAEHKRCDRHVWSNWSINWRQKERRTQFFFCVKASYEVKLKDELEKLTKPNEGICAELLAYNKEFWCRVFFSTSSKYDVKNNMCEIFNFLENQSKT</sequence>
<name>A0A9J5WM22_SOLCO</name>
<evidence type="ECO:0000313" key="2">
    <source>
        <dbReference type="Proteomes" id="UP000824120"/>
    </source>
</evidence>
<dbReference type="Proteomes" id="UP000824120">
    <property type="component" value="Chromosome 11"/>
</dbReference>
<organism evidence="1 2">
    <name type="scientific">Solanum commersonii</name>
    <name type="common">Commerson's wild potato</name>
    <name type="synonym">Commerson's nightshade</name>
    <dbReference type="NCBI Taxonomy" id="4109"/>
    <lineage>
        <taxon>Eukaryota</taxon>
        <taxon>Viridiplantae</taxon>
        <taxon>Streptophyta</taxon>
        <taxon>Embryophyta</taxon>
        <taxon>Tracheophyta</taxon>
        <taxon>Spermatophyta</taxon>
        <taxon>Magnoliopsida</taxon>
        <taxon>eudicotyledons</taxon>
        <taxon>Gunneridae</taxon>
        <taxon>Pentapetalae</taxon>
        <taxon>asterids</taxon>
        <taxon>lamiids</taxon>
        <taxon>Solanales</taxon>
        <taxon>Solanaceae</taxon>
        <taxon>Solanoideae</taxon>
        <taxon>Solaneae</taxon>
        <taxon>Solanum</taxon>
    </lineage>
</organism>